<accession>A0AAV1CXN1</accession>
<evidence type="ECO:0000259" key="2">
    <source>
        <dbReference type="Pfam" id="PF20167"/>
    </source>
</evidence>
<dbReference type="AlphaFoldDB" id="A0AAV1CXN1"/>
<feature type="domain" description="Putative plant transposon protein" evidence="2">
    <location>
        <begin position="432"/>
        <end position="600"/>
    </location>
</feature>
<sequence>MPTSNFKPSWWNQITTELTATLGVSIDVKPIKSKKIAGAIKFRDKPFPYLDALTELFHEQTATMEHGATPSYRPGDEVTDTTLDNSPGIPRACGKRPVDPAPSGVDSREKHNRINTKVEPAKAVIEALYAMELAPDDFWKAIVELNKEKHKALIFLVLRTKEKWTQVEDSVVATSIEEEEMAVVCYQVAAAVAIAAVNQEQVRSNPSGELSFDPEIEITARRSKALRNREVAACVLKNQKQMAEVAAADQPQERDYFVSQEEEVQTPLVISPQLYLSSHYGRSSVREARSYRGGFNNYSNWRPQQNNNWTNQQSSYQRSAQPPVFQNQPFRVKEEDWIKVGNVLASLDATVKDMQNQVAQMARKILERAASTLPSDTLENHKRREAHNTNQMAEMQHKEVLQLKKPKTAIIQLDYLTPARNKDRSSHLVQPNLTVVREFYSNLWGVDVDKIVVRGKSVDINRVAIREVLELLANIPPYEDMAFDMIDETPEGELPIALCEDATEDIWTIDSHGSLKNFPIAELKQTYKRWFKFICINLMPSNNRGVVTFDAAILLYAIAMNISIDATDVIGRQMHRYLNLRQKYWFFLILATRLMIRAGVHFLPGDERGDIPTPWSLQGPPDPYMNP</sequence>
<feature type="region of interest" description="Disordered" evidence="1">
    <location>
        <begin position="86"/>
        <end position="111"/>
    </location>
</feature>
<dbReference type="Proteomes" id="UP001161247">
    <property type="component" value="Chromosome 3"/>
</dbReference>
<name>A0AAV1CXN1_OLDCO</name>
<keyword evidence="4" id="KW-1185">Reference proteome</keyword>
<evidence type="ECO:0000313" key="4">
    <source>
        <dbReference type="Proteomes" id="UP001161247"/>
    </source>
</evidence>
<evidence type="ECO:0000256" key="1">
    <source>
        <dbReference type="SAM" id="MobiDB-lite"/>
    </source>
</evidence>
<reference evidence="3" key="1">
    <citation type="submission" date="2023-03" db="EMBL/GenBank/DDBJ databases">
        <authorList>
            <person name="Julca I."/>
        </authorList>
    </citation>
    <scope>NUCLEOTIDE SEQUENCE</scope>
</reference>
<dbReference type="Pfam" id="PF20167">
    <property type="entry name" value="Transposase_32"/>
    <property type="match status" value="1"/>
</dbReference>
<gene>
    <name evidence="3" type="ORF">OLC1_LOCUS9517</name>
</gene>
<dbReference type="InterPro" id="IPR046796">
    <property type="entry name" value="Transposase_32_dom"/>
</dbReference>
<evidence type="ECO:0000313" key="3">
    <source>
        <dbReference type="EMBL" id="CAI9099504.1"/>
    </source>
</evidence>
<organism evidence="3 4">
    <name type="scientific">Oldenlandia corymbosa var. corymbosa</name>
    <dbReference type="NCBI Taxonomy" id="529605"/>
    <lineage>
        <taxon>Eukaryota</taxon>
        <taxon>Viridiplantae</taxon>
        <taxon>Streptophyta</taxon>
        <taxon>Embryophyta</taxon>
        <taxon>Tracheophyta</taxon>
        <taxon>Spermatophyta</taxon>
        <taxon>Magnoliopsida</taxon>
        <taxon>eudicotyledons</taxon>
        <taxon>Gunneridae</taxon>
        <taxon>Pentapetalae</taxon>
        <taxon>asterids</taxon>
        <taxon>lamiids</taxon>
        <taxon>Gentianales</taxon>
        <taxon>Rubiaceae</taxon>
        <taxon>Rubioideae</taxon>
        <taxon>Spermacoceae</taxon>
        <taxon>Hedyotis-Oldenlandia complex</taxon>
        <taxon>Oldenlandia</taxon>
    </lineage>
</organism>
<proteinExistence type="predicted"/>
<protein>
    <submittedName>
        <fullName evidence="3">OLC1v1036337C1</fullName>
    </submittedName>
</protein>
<dbReference type="EMBL" id="OX459120">
    <property type="protein sequence ID" value="CAI9099504.1"/>
    <property type="molecule type" value="Genomic_DNA"/>
</dbReference>